<evidence type="ECO:0000259" key="4">
    <source>
        <dbReference type="PROSITE" id="PS50222"/>
    </source>
</evidence>
<dbReference type="AlphaFoldDB" id="A0A0L0D9I8"/>
<dbReference type="InterPro" id="IPR018247">
    <property type="entry name" value="EF_Hand_1_Ca_BS"/>
</dbReference>
<gene>
    <name evidence="5" type="ORF">AMSG_04747</name>
</gene>
<dbReference type="PROSITE" id="PS00018">
    <property type="entry name" value="EF_HAND_1"/>
    <property type="match status" value="3"/>
</dbReference>
<organism evidence="5 6">
    <name type="scientific">Thecamonas trahens ATCC 50062</name>
    <dbReference type="NCBI Taxonomy" id="461836"/>
    <lineage>
        <taxon>Eukaryota</taxon>
        <taxon>Apusozoa</taxon>
        <taxon>Apusomonadida</taxon>
        <taxon>Apusomonadidae</taxon>
        <taxon>Thecamonas</taxon>
    </lineage>
</organism>
<dbReference type="eggNOG" id="KOG0032">
    <property type="taxonomic scope" value="Eukaryota"/>
</dbReference>
<dbReference type="GeneID" id="25564276"/>
<accession>A0A0L0D9I8</accession>
<keyword evidence="2" id="KW-0677">Repeat</keyword>
<dbReference type="SMART" id="SM00054">
    <property type="entry name" value="EFh"/>
    <property type="match status" value="4"/>
</dbReference>
<dbReference type="EMBL" id="GL349452">
    <property type="protein sequence ID" value="KNC49004.1"/>
    <property type="molecule type" value="Genomic_DNA"/>
</dbReference>
<reference evidence="5 6" key="1">
    <citation type="submission" date="2010-05" db="EMBL/GenBank/DDBJ databases">
        <title>The Genome Sequence of Thecamonas trahens ATCC 50062.</title>
        <authorList>
            <consortium name="The Broad Institute Genome Sequencing Platform"/>
            <person name="Russ C."/>
            <person name="Cuomo C."/>
            <person name="Shea T."/>
            <person name="Young S.K."/>
            <person name="Zeng Q."/>
            <person name="Koehrsen M."/>
            <person name="Haas B."/>
            <person name="Borodovsky M."/>
            <person name="Guigo R."/>
            <person name="Alvarado L."/>
            <person name="Berlin A."/>
            <person name="Bochicchio J."/>
            <person name="Borenstein D."/>
            <person name="Chapman S."/>
            <person name="Chen Z."/>
            <person name="Freedman E."/>
            <person name="Gellesch M."/>
            <person name="Goldberg J."/>
            <person name="Griggs A."/>
            <person name="Gujja S."/>
            <person name="Heilman E."/>
            <person name="Heiman D."/>
            <person name="Hepburn T."/>
            <person name="Howarth C."/>
            <person name="Jen D."/>
            <person name="Larson L."/>
            <person name="Mehta T."/>
            <person name="Park D."/>
            <person name="Pearson M."/>
            <person name="Roberts A."/>
            <person name="Saif S."/>
            <person name="Shenoy N."/>
            <person name="Sisk P."/>
            <person name="Stolte C."/>
            <person name="Sykes S."/>
            <person name="Thomson T."/>
            <person name="Walk T."/>
            <person name="White J."/>
            <person name="Yandava C."/>
            <person name="Burger G."/>
            <person name="Gray M.W."/>
            <person name="Holland P.W.H."/>
            <person name="King N."/>
            <person name="Lang F.B.F."/>
            <person name="Roger A.J."/>
            <person name="Ruiz-Trillo I."/>
            <person name="Lander E."/>
            <person name="Nusbaum C."/>
        </authorList>
    </citation>
    <scope>NUCLEOTIDE SEQUENCE [LARGE SCALE GENOMIC DNA]</scope>
    <source>
        <strain evidence="5 6">ATCC 50062</strain>
    </source>
</reference>
<dbReference type="InterPro" id="IPR011992">
    <property type="entry name" value="EF-hand-dom_pair"/>
</dbReference>
<dbReference type="Pfam" id="PF13499">
    <property type="entry name" value="EF-hand_7"/>
    <property type="match status" value="2"/>
</dbReference>
<keyword evidence="6" id="KW-1185">Reference proteome</keyword>
<dbReference type="OrthoDB" id="26525at2759"/>
<dbReference type="PROSITE" id="PS50222">
    <property type="entry name" value="EF_HAND_2"/>
    <property type="match status" value="4"/>
</dbReference>
<keyword evidence="1" id="KW-0479">Metal-binding</keyword>
<feature type="domain" description="EF-hand" evidence="4">
    <location>
        <begin position="104"/>
        <end position="139"/>
    </location>
</feature>
<dbReference type="STRING" id="461836.A0A0L0D9I8"/>
<evidence type="ECO:0000256" key="3">
    <source>
        <dbReference type="ARBA" id="ARBA00022837"/>
    </source>
</evidence>
<dbReference type="Gene3D" id="1.10.238.10">
    <property type="entry name" value="EF-hand"/>
    <property type="match status" value="2"/>
</dbReference>
<protein>
    <submittedName>
        <fullName evidence="5">Caltractin</fullName>
    </submittedName>
</protein>
<evidence type="ECO:0000313" key="5">
    <source>
        <dbReference type="EMBL" id="KNC49004.1"/>
    </source>
</evidence>
<dbReference type="SUPFAM" id="SSF47473">
    <property type="entry name" value="EF-hand"/>
    <property type="match status" value="1"/>
</dbReference>
<dbReference type="GO" id="GO:0005509">
    <property type="term" value="F:calcium ion binding"/>
    <property type="evidence" value="ECO:0007669"/>
    <property type="project" value="InterPro"/>
</dbReference>
<dbReference type="RefSeq" id="XP_013758415.1">
    <property type="nucleotide sequence ID" value="XM_013902961.1"/>
</dbReference>
<dbReference type="OMA" id="FQELINW"/>
<dbReference type="CDD" id="cd00051">
    <property type="entry name" value="EFh"/>
    <property type="match status" value="2"/>
</dbReference>
<dbReference type="PANTHER" id="PTHR34524">
    <property type="entry name" value="CALCYPHOSIN"/>
    <property type="match status" value="1"/>
</dbReference>
<evidence type="ECO:0000256" key="1">
    <source>
        <dbReference type="ARBA" id="ARBA00022723"/>
    </source>
</evidence>
<dbReference type="Proteomes" id="UP000054408">
    <property type="component" value="Unassembled WGS sequence"/>
</dbReference>
<dbReference type="PANTHER" id="PTHR34524:SF6">
    <property type="entry name" value="CALCYPHOSINE LIKE"/>
    <property type="match status" value="1"/>
</dbReference>
<dbReference type="InterPro" id="IPR002048">
    <property type="entry name" value="EF_hand_dom"/>
</dbReference>
<evidence type="ECO:0000313" key="6">
    <source>
        <dbReference type="Proteomes" id="UP000054408"/>
    </source>
</evidence>
<feature type="domain" description="EF-hand" evidence="4">
    <location>
        <begin position="59"/>
        <end position="94"/>
    </location>
</feature>
<evidence type="ECO:0000256" key="2">
    <source>
        <dbReference type="ARBA" id="ARBA00022737"/>
    </source>
</evidence>
<dbReference type="InterPro" id="IPR051581">
    <property type="entry name" value="Ca-bind"/>
</dbReference>
<feature type="domain" description="EF-hand" evidence="4">
    <location>
        <begin position="23"/>
        <end position="58"/>
    </location>
</feature>
<proteinExistence type="predicted"/>
<name>A0A0L0D9I8_THETB</name>
<sequence>MRIEALEDEPDFPRPDVHGLSSLSEVILRNLFDEYDASNTGNLEMDEFHNLCYDKGLYLSEQELVNAMAFMDADGSGAIEFEEFRTWWMQDGGKFERLHADNSHALAAAIRLFREFDPNNTGAIPVDEYRQMLKHMPDTVLDVSEGIDEADILALANTVDANNDGYISFNEFLDWINPRPVL</sequence>
<feature type="domain" description="EF-hand" evidence="4">
    <location>
        <begin position="147"/>
        <end position="182"/>
    </location>
</feature>
<keyword evidence="3" id="KW-0106">Calcium</keyword>